<dbReference type="NCBIfam" id="NF001611">
    <property type="entry name" value="PRK00400.1-3"/>
    <property type="match status" value="1"/>
</dbReference>
<dbReference type="SUPFAM" id="SSF101386">
    <property type="entry name" value="all-alpha NTP pyrophosphatases"/>
    <property type="match status" value="1"/>
</dbReference>
<feature type="region of interest" description="Phosphoribosyl-ATP pyrophosphohydrolase" evidence="15">
    <location>
        <begin position="127"/>
        <end position="214"/>
    </location>
</feature>
<dbReference type="OrthoDB" id="9795769at2"/>
<evidence type="ECO:0000256" key="2">
    <source>
        <dbReference type="ARBA" id="ARBA00001460"/>
    </source>
</evidence>
<dbReference type="NCBIfam" id="TIGR03188">
    <property type="entry name" value="histidine_hisI"/>
    <property type="match status" value="1"/>
</dbReference>
<keyword evidence="8 15" id="KW-0963">Cytoplasm</keyword>
<dbReference type="KEGG" id="salq:SYNTR_0228"/>
<dbReference type="PANTHER" id="PTHR42945">
    <property type="entry name" value="HISTIDINE BIOSYNTHESIS BIFUNCTIONAL PROTEIN"/>
    <property type="match status" value="1"/>
</dbReference>
<reference evidence="18" key="1">
    <citation type="journal article" date="2019" name="Microbiology">
        <title>Complete Genome Sequence of an Uncultured Bacterium of the Candidate Phylum Bipolaricaulota.</title>
        <authorList>
            <person name="Kadnikov V.V."/>
            <person name="Mardanov A.V."/>
            <person name="Beletsky A.V."/>
            <person name="Frank Y.A."/>
            <person name="Karnachuk O.V."/>
            <person name="Ravin N.V."/>
        </authorList>
    </citation>
    <scope>NUCLEOTIDE SEQUENCE [LARGE SCALE GENOMIC DNA]</scope>
</reference>
<dbReference type="HAMAP" id="MF_01019">
    <property type="entry name" value="HisIE"/>
    <property type="match status" value="1"/>
</dbReference>
<dbReference type="NCBIfam" id="NF002747">
    <property type="entry name" value="PRK02759.1"/>
    <property type="match status" value="1"/>
</dbReference>
<dbReference type="Proteomes" id="UP000426444">
    <property type="component" value="Chromosome"/>
</dbReference>
<dbReference type="FunFam" id="1.10.287.1080:FF:000002">
    <property type="entry name" value="Histidine biosynthesis bifunctional protein HisIE"/>
    <property type="match status" value="1"/>
</dbReference>
<keyword evidence="13 15" id="KW-0368">Histidine biosynthesis</keyword>
<evidence type="ECO:0000256" key="4">
    <source>
        <dbReference type="ARBA" id="ARBA00005169"/>
    </source>
</evidence>
<dbReference type="GO" id="GO:0004636">
    <property type="term" value="F:phosphoribosyl-ATP diphosphatase activity"/>
    <property type="evidence" value="ECO:0007669"/>
    <property type="project" value="UniProtKB-UniRule"/>
</dbReference>
<evidence type="ECO:0000256" key="3">
    <source>
        <dbReference type="ARBA" id="ARBA00004496"/>
    </source>
</evidence>
<comment type="pathway">
    <text evidence="5 15">Amino-acid biosynthesis; L-histidine biosynthesis; L-histidine from 5-phospho-alpha-D-ribose 1-diphosphate: step 2/9.</text>
</comment>
<dbReference type="GO" id="GO:0000105">
    <property type="term" value="P:L-histidine biosynthetic process"/>
    <property type="evidence" value="ECO:0007669"/>
    <property type="project" value="UniProtKB-UniRule"/>
</dbReference>
<dbReference type="PANTHER" id="PTHR42945:SF9">
    <property type="entry name" value="HISTIDINE BIOSYNTHESIS BIFUNCTIONAL PROTEIN HISIE"/>
    <property type="match status" value="1"/>
</dbReference>
<proteinExistence type="inferred from homology"/>
<dbReference type="CDD" id="cd11534">
    <property type="entry name" value="NTP-PPase_HisIE_like"/>
    <property type="match status" value="1"/>
</dbReference>
<evidence type="ECO:0000256" key="13">
    <source>
        <dbReference type="ARBA" id="ARBA00023102"/>
    </source>
</evidence>
<accession>A0A6I6DE72</accession>
<dbReference type="InterPro" id="IPR008179">
    <property type="entry name" value="HisE"/>
</dbReference>
<keyword evidence="12 15" id="KW-0067">ATP-binding</keyword>
<evidence type="ECO:0000256" key="6">
    <source>
        <dbReference type="ARBA" id="ARBA00007731"/>
    </source>
</evidence>
<evidence type="ECO:0000256" key="1">
    <source>
        <dbReference type="ARBA" id="ARBA00000024"/>
    </source>
</evidence>
<evidence type="ECO:0000313" key="18">
    <source>
        <dbReference type="Proteomes" id="UP000426444"/>
    </source>
</evidence>
<organism evidence="17 18">
    <name type="scientific">Candidatus Syntrophocurvum alkaliphilum</name>
    <dbReference type="NCBI Taxonomy" id="2293317"/>
    <lineage>
        <taxon>Bacteria</taxon>
        <taxon>Bacillati</taxon>
        <taxon>Bacillota</taxon>
        <taxon>Clostridia</taxon>
        <taxon>Eubacteriales</taxon>
        <taxon>Syntrophomonadaceae</taxon>
        <taxon>Candidatus Syntrophocurvum</taxon>
    </lineage>
</organism>
<comment type="catalytic activity">
    <reaction evidence="2 15">
        <text>1-(5-phospho-beta-D-ribosyl)-ATP + H2O = 1-(5-phospho-beta-D-ribosyl)-5'-AMP + diphosphate + H(+)</text>
        <dbReference type="Rhea" id="RHEA:22828"/>
        <dbReference type="ChEBI" id="CHEBI:15377"/>
        <dbReference type="ChEBI" id="CHEBI:15378"/>
        <dbReference type="ChEBI" id="CHEBI:33019"/>
        <dbReference type="ChEBI" id="CHEBI:59457"/>
        <dbReference type="ChEBI" id="CHEBI:73183"/>
        <dbReference type="EC" id="3.6.1.31"/>
    </reaction>
</comment>
<dbReference type="EC" id="3.6.1.31" evidence="15"/>
<dbReference type="InterPro" id="IPR002496">
    <property type="entry name" value="PRib_AMP_CycHydrolase_dom"/>
</dbReference>
<dbReference type="SUPFAM" id="SSF141734">
    <property type="entry name" value="HisI-like"/>
    <property type="match status" value="1"/>
</dbReference>
<dbReference type="GO" id="GO:0005524">
    <property type="term" value="F:ATP binding"/>
    <property type="evidence" value="ECO:0007669"/>
    <property type="project" value="UniProtKB-KW"/>
</dbReference>
<dbReference type="Gene3D" id="3.10.20.810">
    <property type="entry name" value="Phosphoribosyl-AMP cyclohydrolase"/>
    <property type="match status" value="1"/>
</dbReference>
<dbReference type="Pfam" id="PF01503">
    <property type="entry name" value="PRA-PH"/>
    <property type="match status" value="1"/>
</dbReference>
<feature type="domain" description="Phosphoribosyl-AMP cyclohydrolase" evidence="16">
    <location>
        <begin position="27"/>
        <end position="100"/>
    </location>
</feature>
<evidence type="ECO:0000256" key="9">
    <source>
        <dbReference type="ARBA" id="ARBA00022605"/>
    </source>
</evidence>
<dbReference type="GO" id="GO:0004635">
    <property type="term" value="F:phosphoribosyl-AMP cyclohydrolase activity"/>
    <property type="evidence" value="ECO:0007669"/>
    <property type="project" value="UniProtKB-UniRule"/>
</dbReference>
<feature type="region of interest" description="Phosphoribosyl-AMP cyclohydrolase" evidence="15">
    <location>
        <begin position="1"/>
        <end position="126"/>
    </location>
</feature>
<sequence length="214" mass="24711">MIGKVKFDEKGLMPAIIQDINSGQVLMMAYMNEESLNKTIETNKTWFYSRSRQELWMKGESSGHIQDVKKIMYDCDADTLLIQVEQTGVACHTGHYSCFYNDIEGNEIEETVFDADNIYSKESAAILYELQEIIQQRKEEMPEGSYTTYLFEKGIDKILKKVGEENAEVIIAAKNKGKNELIYETSDLIYHLLVLLAEKDIELSQILTELRKRR</sequence>
<dbReference type="Gene3D" id="1.10.287.1080">
    <property type="entry name" value="MazG-like"/>
    <property type="match status" value="1"/>
</dbReference>
<evidence type="ECO:0000256" key="12">
    <source>
        <dbReference type="ARBA" id="ARBA00022840"/>
    </source>
</evidence>
<comment type="similarity">
    <text evidence="6 15">In the C-terminal section; belongs to the PRA-PH family.</text>
</comment>
<comment type="similarity">
    <text evidence="7 15">In the N-terminal section; belongs to the PRA-CH family.</text>
</comment>
<evidence type="ECO:0000256" key="10">
    <source>
        <dbReference type="ARBA" id="ARBA00022741"/>
    </source>
</evidence>
<dbReference type="EC" id="3.5.4.19" evidence="15"/>
<evidence type="ECO:0000256" key="14">
    <source>
        <dbReference type="ARBA" id="ARBA00023268"/>
    </source>
</evidence>
<dbReference type="GO" id="GO:0005737">
    <property type="term" value="C:cytoplasm"/>
    <property type="evidence" value="ECO:0007669"/>
    <property type="project" value="UniProtKB-SubCell"/>
</dbReference>
<dbReference type="InterPro" id="IPR021130">
    <property type="entry name" value="PRib-ATP_PPHydrolase-like"/>
</dbReference>
<comment type="catalytic activity">
    <reaction evidence="1 15">
        <text>1-(5-phospho-beta-D-ribosyl)-5'-AMP + H2O = 1-(5-phospho-beta-D-ribosyl)-5-[(5-phospho-beta-D-ribosylamino)methylideneamino]imidazole-4-carboxamide</text>
        <dbReference type="Rhea" id="RHEA:20049"/>
        <dbReference type="ChEBI" id="CHEBI:15377"/>
        <dbReference type="ChEBI" id="CHEBI:58435"/>
        <dbReference type="ChEBI" id="CHEBI:59457"/>
        <dbReference type="EC" id="3.5.4.19"/>
    </reaction>
</comment>
<evidence type="ECO:0000259" key="16">
    <source>
        <dbReference type="Pfam" id="PF01502"/>
    </source>
</evidence>
<protein>
    <recommendedName>
        <fullName evidence="15">Histidine biosynthesis bifunctional protein HisIE</fullName>
    </recommendedName>
    <domain>
        <recommendedName>
            <fullName evidence="15">Phosphoribosyl-AMP cyclohydrolase</fullName>
            <shortName evidence="15">PRA-CH</shortName>
            <ecNumber evidence="15">3.5.4.19</ecNumber>
        </recommendedName>
    </domain>
    <domain>
        <recommendedName>
            <fullName evidence="15">Phosphoribosyl-ATP pyrophosphatase</fullName>
            <shortName evidence="15">PRA-PH</shortName>
            <ecNumber evidence="15">3.6.1.31</ecNumber>
        </recommendedName>
    </domain>
</protein>
<keyword evidence="18" id="KW-1185">Reference proteome</keyword>
<dbReference type="InterPro" id="IPR026660">
    <property type="entry name" value="PRA-CH"/>
</dbReference>
<keyword evidence="10 15" id="KW-0547">Nucleotide-binding</keyword>
<keyword evidence="14 15" id="KW-0511">Multifunctional enzyme</keyword>
<comment type="subcellular location">
    <subcellularLocation>
        <location evidence="3 15">Cytoplasm</location>
    </subcellularLocation>
</comment>
<comment type="pathway">
    <text evidence="4 15">Amino-acid biosynthesis; L-histidine biosynthesis; L-histidine from 5-phospho-alpha-D-ribose 1-diphosphate: step 3/9.</text>
</comment>
<dbReference type="NCBIfam" id="NF000768">
    <property type="entry name" value="PRK00051.1"/>
    <property type="match status" value="1"/>
</dbReference>
<name>A0A6I6DE72_9FIRM</name>
<keyword evidence="9 15" id="KW-0028">Amino-acid biosynthesis</keyword>
<dbReference type="EMBL" id="CP046457">
    <property type="protein sequence ID" value="QGT98821.1"/>
    <property type="molecule type" value="Genomic_DNA"/>
</dbReference>
<evidence type="ECO:0000256" key="8">
    <source>
        <dbReference type="ARBA" id="ARBA00022490"/>
    </source>
</evidence>
<evidence type="ECO:0000256" key="7">
    <source>
        <dbReference type="ARBA" id="ARBA00008299"/>
    </source>
</evidence>
<evidence type="ECO:0000313" key="17">
    <source>
        <dbReference type="EMBL" id="QGT98821.1"/>
    </source>
</evidence>
<dbReference type="FunFam" id="3.10.20.810:FF:000001">
    <property type="entry name" value="Histidine biosynthesis bifunctional protein HisIE"/>
    <property type="match status" value="1"/>
</dbReference>
<dbReference type="InterPro" id="IPR038019">
    <property type="entry name" value="PRib_AMP_CycHydrolase_sf"/>
</dbReference>
<keyword evidence="11 15" id="KW-0378">Hydrolase</keyword>
<evidence type="ECO:0000256" key="5">
    <source>
        <dbReference type="ARBA" id="ARBA00005204"/>
    </source>
</evidence>
<evidence type="ECO:0000256" key="15">
    <source>
        <dbReference type="HAMAP-Rule" id="MF_01019"/>
    </source>
</evidence>
<evidence type="ECO:0000256" key="11">
    <source>
        <dbReference type="ARBA" id="ARBA00022801"/>
    </source>
</evidence>
<gene>
    <name evidence="15" type="primary">hisI</name>
    <name evidence="15" type="synonym">hisIE</name>
    <name evidence="17" type="ORF">SYNTR_0228</name>
</gene>
<dbReference type="AlphaFoldDB" id="A0A6I6DE72"/>
<dbReference type="InterPro" id="IPR023019">
    <property type="entry name" value="His_synth_HisIE"/>
</dbReference>
<dbReference type="Pfam" id="PF01502">
    <property type="entry name" value="PRA-CH"/>
    <property type="match status" value="1"/>
</dbReference>
<dbReference type="HAMAP" id="MF_01020">
    <property type="entry name" value="HisE"/>
    <property type="match status" value="1"/>
</dbReference>
<dbReference type="UniPathway" id="UPA00031">
    <property type="reaction ID" value="UER00007"/>
</dbReference>
<dbReference type="RefSeq" id="WP_156202777.1">
    <property type="nucleotide sequence ID" value="NZ_CP046457.1"/>
</dbReference>
<dbReference type="HAMAP" id="MF_01021">
    <property type="entry name" value="HisI"/>
    <property type="match status" value="1"/>
</dbReference>